<evidence type="ECO:0000313" key="1">
    <source>
        <dbReference type="EMBL" id="OSJ32524.1"/>
    </source>
</evidence>
<dbReference type="AlphaFoldDB" id="A0A1Y2JNV4"/>
<dbReference type="PANTHER" id="PTHR31757">
    <property type="entry name" value="SLL0781 PROTEIN"/>
    <property type="match status" value="1"/>
</dbReference>
<reference evidence="1 2" key="1">
    <citation type="submission" date="2017-03" db="EMBL/GenBank/DDBJ databases">
        <title>Whole genome sequences of fourteen strains of Bradyrhizobium canariense and one strain of Bradyrhizobium japonicum isolated from Lupinus (Papilionoideae: Genisteae) species in Algeria.</title>
        <authorList>
            <person name="Crovadore J."/>
            <person name="Chekireb D."/>
            <person name="Brachmann A."/>
            <person name="Chablais R."/>
            <person name="Cochard B."/>
            <person name="Lefort F."/>
        </authorList>
    </citation>
    <scope>NUCLEOTIDE SEQUENCE [LARGE SCALE GENOMIC DNA]</scope>
    <source>
        <strain evidence="1 2">UBMA197</strain>
    </source>
</reference>
<name>A0A1Y2JNV4_BRAJP</name>
<dbReference type="SUPFAM" id="SSF54427">
    <property type="entry name" value="NTF2-like"/>
    <property type="match status" value="1"/>
</dbReference>
<evidence type="ECO:0000313" key="2">
    <source>
        <dbReference type="Proteomes" id="UP000193335"/>
    </source>
</evidence>
<dbReference type="Proteomes" id="UP000193335">
    <property type="component" value="Unassembled WGS sequence"/>
</dbReference>
<proteinExistence type="predicted"/>
<dbReference type="InterPro" id="IPR032710">
    <property type="entry name" value="NTF2-like_dom_sf"/>
</dbReference>
<dbReference type="EMBL" id="NAFL01000248">
    <property type="protein sequence ID" value="OSJ32524.1"/>
    <property type="molecule type" value="Genomic_DNA"/>
</dbReference>
<dbReference type="PANTHER" id="PTHR31757:SF0">
    <property type="entry name" value="SLL0781 PROTEIN"/>
    <property type="match status" value="1"/>
</dbReference>
<gene>
    <name evidence="1" type="ORF">BSZ19_18380</name>
</gene>
<dbReference type="Pfam" id="PF07080">
    <property type="entry name" value="DUF1348"/>
    <property type="match status" value="1"/>
</dbReference>
<dbReference type="Gene3D" id="3.10.450.50">
    <property type="match status" value="1"/>
</dbReference>
<sequence>MLPRPSSPFDRVGAAAKVRSVEDSWNSRDPARVALGYAIDSNWRIRTEFLSGRAAIEEFLGRKWARELDYRVVTELWAFTGDRIAGRFACEYHDNNGQWFRTYGNGCWEFDQNGLIRRCIESIDKHPIDEAERIFLWPLGRRPDDHPELSDFDL</sequence>
<accession>A0A1Y2JNV4</accession>
<evidence type="ECO:0008006" key="3">
    <source>
        <dbReference type="Google" id="ProtNLM"/>
    </source>
</evidence>
<dbReference type="RefSeq" id="WP_085401138.1">
    <property type="nucleotide sequence ID" value="NZ_NAFL01000248.1"/>
</dbReference>
<protein>
    <recommendedName>
        <fullName evidence="3">50S ribosomal protein L21</fullName>
    </recommendedName>
</protein>
<comment type="caution">
    <text evidence="1">The sequence shown here is derived from an EMBL/GenBank/DDBJ whole genome shotgun (WGS) entry which is preliminary data.</text>
</comment>
<dbReference type="InterPro" id="IPR009783">
    <property type="entry name" value="DUF1348"/>
</dbReference>
<organism evidence="1 2">
    <name type="scientific">Bradyrhizobium japonicum</name>
    <dbReference type="NCBI Taxonomy" id="375"/>
    <lineage>
        <taxon>Bacteria</taxon>
        <taxon>Pseudomonadati</taxon>
        <taxon>Pseudomonadota</taxon>
        <taxon>Alphaproteobacteria</taxon>
        <taxon>Hyphomicrobiales</taxon>
        <taxon>Nitrobacteraceae</taxon>
        <taxon>Bradyrhizobium</taxon>
    </lineage>
</organism>